<dbReference type="SMART" id="SM00732">
    <property type="entry name" value="YqgFc"/>
    <property type="match status" value="1"/>
</dbReference>
<dbReference type="EMBL" id="CP036272">
    <property type="protein sequence ID" value="QDT57657.1"/>
    <property type="molecule type" value="Genomic_DNA"/>
</dbReference>
<dbReference type="EC" id="3.1.-.-" evidence="5"/>
<comment type="similarity">
    <text evidence="5">Belongs to the YqgF HJR family.</text>
</comment>
<evidence type="ECO:0000256" key="4">
    <source>
        <dbReference type="ARBA" id="ARBA00022801"/>
    </source>
</evidence>
<dbReference type="SUPFAM" id="SSF53098">
    <property type="entry name" value="Ribonuclease H-like"/>
    <property type="match status" value="1"/>
</dbReference>
<keyword evidence="2 5" id="KW-0690">Ribosome biogenesis</keyword>
<evidence type="ECO:0000256" key="5">
    <source>
        <dbReference type="HAMAP-Rule" id="MF_00651"/>
    </source>
</evidence>
<evidence type="ECO:0000256" key="3">
    <source>
        <dbReference type="ARBA" id="ARBA00022722"/>
    </source>
</evidence>
<evidence type="ECO:0000256" key="2">
    <source>
        <dbReference type="ARBA" id="ARBA00022517"/>
    </source>
</evidence>
<dbReference type="InterPro" id="IPR037027">
    <property type="entry name" value="YqgF/RNaseH-like_dom_sf"/>
</dbReference>
<keyword evidence="3 5" id="KW-0540">Nuclease</keyword>
<comment type="subcellular location">
    <subcellularLocation>
        <location evidence="5">Cytoplasm</location>
    </subcellularLocation>
</comment>
<accession>A0A517SNF0</accession>
<dbReference type="InterPro" id="IPR006641">
    <property type="entry name" value="YqgF/RNaseH-like_dom"/>
</dbReference>
<gene>
    <name evidence="7" type="primary">yrrK</name>
    <name evidence="7" type="ORF">SV7mr_01400</name>
</gene>
<dbReference type="PANTHER" id="PTHR33317">
    <property type="entry name" value="POLYNUCLEOTIDYL TRANSFERASE, RIBONUCLEASE H-LIKE SUPERFAMILY PROTEIN"/>
    <property type="match status" value="1"/>
</dbReference>
<evidence type="ECO:0000256" key="1">
    <source>
        <dbReference type="ARBA" id="ARBA00022490"/>
    </source>
</evidence>
<name>A0A517SNF0_9BACT</name>
<dbReference type="GO" id="GO:0005829">
    <property type="term" value="C:cytosol"/>
    <property type="evidence" value="ECO:0007669"/>
    <property type="project" value="TreeGrafter"/>
</dbReference>
<sequence>MTHWLSHTAANDIALLMDHLFPSTGRLAAIDYGTVRIGIAICDPDRILASPLEIYQVGQTARDEKYFKQLAKQERLVGFVVGLPIHCDGKESDKSRESRRFARWLHQQTELPVRMFDERFTTSAAKERLRSQSLTRQKKKKQLDAVAALVLLETFLESSRYHDGEVGHAIDQLTGDQEGLDR</sequence>
<evidence type="ECO:0000313" key="7">
    <source>
        <dbReference type="EMBL" id="QDT57657.1"/>
    </source>
</evidence>
<dbReference type="AlphaFoldDB" id="A0A517SNF0"/>
<comment type="function">
    <text evidence="5">Could be a nuclease involved in processing of the 5'-end of pre-16S rRNA.</text>
</comment>
<dbReference type="GO" id="GO:0016788">
    <property type="term" value="F:hydrolase activity, acting on ester bonds"/>
    <property type="evidence" value="ECO:0007669"/>
    <property type="project" value="UniProtKB-UniRule"/>
</dbReference>
<keyword evidence="8" id="KW-1185">Reference proteome</keyword>
<dbReference type="Gene3D" id="3.30.420.140">
    <property type="entry name" value="YqgF/RNase H-like domain"/>
    <property type="match status" value="1"/>
</dbReference>
<dbReference type="InterPro" id="IPR012337">
    <property type="entry name" value="RNaseH-like_sf"/>
</dbReference>
<dbReference type="NCBIfam" id="TIGR00250">
    <property type="entry name" value="RNAse_H_YqgF"/>
    <property type="match status" value="1"/>
</dbReference>
<organism evidence="7 8">
    <name type="scientific">Stieleria bergensis</name>
    <dbReference type="NCBI Taxonomy" id="2528025"/>
    <lineage>
        <taxon>Bacteria</taxon>
        <taxon>Pseudomonadati</taxon>
        <taxon>Planctomycetota</taxon>
        <taxon>Planctomycetia</taxon>
        <taxon>Pirellulales</taxon>
        <taxon>Pirellulaceae</taxon>
        <taxon>Stieleria</taxon>
    </lineage>
</organism>
<dbReference type="GO" id="GO:0004518">
    <property type="term" value="F:nuclease activity"/>
    <property type="evidence" value="ECO:0007669"/>
    <property type="project" value="UniProtKB-KW"/>
</dbReference>
<keyword evidence="4 5" id="KW-0378">Hydrolase</keyword>
<keyword evidence="1 5" id="KW-0963">Cytoplasm</keyword>
<dbReference type="Pfam" id="PF03652">
    <property type="entry name" value="RuvX"/>
    <property type="match status" value="1"/>
</dbReference>
<reference evidence="7 8" key="1">
    <citation type="submission" date="2019-02" db="EMBL/GenBank/DDBJ databases">
        <title>Deep-cultivation of Planctomycetes and their phenomic and genomic characterization uncovers novel biology.</title>
        <authorList>
            <person name="Wiegand S."/>
            <person name="Jogler M."/>
            <person name="Boedeker C."/>
            <person name="Pinto D."/>
            <person name="Vollmers J."/>
            <person name="Rivas-Marin E."/>
            <person name="Kohn T."/>
            <person name="Peeters S.H."/>
            <person name="Heuer A."/>
            <person name="Rast P."/>
            <person name="Oberbeckmann S."/>
            <person name="Bunk B."/>
            <person name="Jeske O."/>
            <person name="Meyerdierks A."/>
            <person name="Storesund J.E."/>
            <person name="Kallscheuer N."/>
            <person name="Luecker S."/>
            <person name="Lage O.M."/>
            <person name="Pohl T."/>
            <person name="Merkel B.J."/>
            <person name="Hornburger P."/>
            <person name="Mueller R.-W."/>
            <person name="Bruemmer F."/>
            <person name="Labrenz M."/>
            <person name="Spormann A.M."/>
            <person name="Op den Camp H."/>
            <person name="Overmann J."/>
            <person name="Amann R."/>
            <person name="Jetten M.S.M."/>
            <person name="Mascher T."/>
            <person name="Medema M.H."/>
            <person name="Devos D.P."/>
            <person name="Kaster A.-K."/>
            <person name="Ovreas L."/>
            <person name="Rohde M."/>
            <person name="Galperin M.Y."/>
            <person name="Jogler C."/>
        </authorList>
    </citation>
    <scope>NUCLEOTIDE SEQUENCE [LARGE SCALE GENOMIC DNA]</scope>
    <source>
        <strain evidence="7 8">SV_7m_r</strain>
    </source>
</reference>
<dbReference type="InterPro" id="IPR005227">
    <property type="entry name" value="YqgF"/>
</dbReference>
<dbReference type="Proteomes" id="UP000315003">
    <property type="component" value="Chromosome"/>
</dbReference>
<dbReference type="HAMAP" id="MF_00651">
    <property type="entry name" value="Nuclease_YqgF"/>
    <property type="match status" value="1"/>
</dbReference>
<evidence type="ECO:0000259" key="6">
    <source>
        <dbReference type="SMART" id="SM00732"/>
    </source>
</evidence>
<feature type="domain" description="YqgF/RNase H-like" evidence="6">
    <location>
        <begin position="25"/>
        <end position="125"/>
    </location>
</feature>
<evidence type="ECO:0000313" key="8">
    <source>
        <dbReference type="Proteomes" id="UP000315003"/>
    </source>
</evidence>
<dbReference type="GO" id="GO:0000967">
    <property type="term" value="P:rRNA 5'-end processing"/>
    <property type="evidence" value="ECO:0007669"/>
    <property type="project" value="UniProtKB-UniRule"/>
</dbReference>
<protein>
    <recommendedName>
        <fullName evidence="5">Putative pre-16S rRNA nuclease</fullName>
        <ecNumber evidence="5">3.1.-.-</ecNumber>
    </recommendedName>
</protein>
<proteinExistence type="inferred from homology"/>
<dbReference type="PANTHER" id="PTHR33317:SF4">
    <property type="entry name" value="POLYNUCLEOTIDYL TRANSFERASE, RIBONUCLEASE H-LIKE SUPERFAMILY PROTEIN"/>
    <property type="match status" value="1"/>
</dbReference>
<dbReference type="CDD" id="cd16964">
    <property type="entry name" value="YqgF"/>
    <property type="match status" value="1"/>
</dbReference>